<name>A0A6V8R0M5_TRIAP</name>
<sequence>MVKADGCLASVYFFADGICILDAAVYDVPTLGPRHVLEKPTFSIRKVPLPNGIVRSLSRPQLDLQQSDFSAIRSTLQLFCAAIMRGIAFLSALCAAALVQANFHTAQIYIQPVENSESPTLLAELAYDPSLTTSSSIISYEAPEIPESTQLVRVGLYDPKSSTWISGTTVASVDNFSKGFSPNLILSVDENGEVLSAALKGVKIDAGQTRDFGPQAVVLPALKGKQPELNKPVVLSPEGKKVEEEEKTFLQKYWWMIGIVVFLAMSGGGEK</sequence>
<evidence type="ECO:0008006" key="3">
    <source>
        <dbReference type="Google" id="ProtNLM"/>
    </source>
</evidence>
<evidence type="ECO:0000313" key="1">
    <source>
        <dbReference type="EMBL" id="GFP58369.1"/>
    </source>
</evidence>
<proteinExistence type="predicted"/>
<dbReference type="AlphaFoldDB" id="A0A6V8R0M5"/>
<dbReference type="PANTHER" id="PTHR39219">
    <property type="entry name" value="ER MEMBRANE PROTEIN COMPLEX SUBUNIT 10"/>
    <property type="match status" value="1"/>
</dbReference>
<dbReference type="PANTHER" id="PTHR39219:SF1">
    <property type="entry name" value="ER MEMBRANE PROTEIN COMPLEX SUBUNIT 10"/>
    <property type="match status" value="1"/>
</dbReference>
<dbReference type="OrthoDB" id="1894652at2759"/>
<organism evidence="1 2">
    <name type="scientific">Trichoderma asperellum</name>
    <name type="common">Filamentous fungus</name>
    <dbReference type="NCBI Taxonomy" id="101201"/>
    <lineage>
        <taxon>Eukaryota</taxon>
        <taxon>Fungi</taxon>
        <taxon>Dikarya</taxon>
        <taxon>Ascomycota</taxon>
        <taxon>Pezizomycotina</taxon>
        <taxon>Sordariomycetes</taxon>
        <taxon>Hypocreomycetidae</taxon>
        <taxon>Hypocreales</taxon>
        <taxon>Hypocreaceae</taxon>
        <taxon>Trichoderma</taxon>
    </lineage>
</organism>
<accession>A0A6V8R0M5</accession>
<dbReference type="Proteomes" id="UP000517252">
    <property type="component" value="Unassembled WGS sequence"/>
</dbReference>
<dbReference type="Pfam" id="PF21203">
    <property type="entry name" value="ECM10"/>
    <property type="match status" value="1"/>
</dbReference>
<evidence type="ECO:0000313" key="2">
    <source>
        <dbReference type="Proteomes" id="UP000517252"/>
    </source>
</evidence>
<reference evidence="1 2" key="1">
    <citation type="submission" date="2020-07" db="EMBL/GenBank/DDBJ databases">
        <title>Trichoderma asperellum IC-1 whole genome shotgun sequence.</title>
        <authorList>
            <person name="Kanamasa S."/>
            <person name="Takahashi H."/>
        </authorList>
    </citation>
    <scope>NUCLEOTIDE SEQUENCE [LARGE SCALE GENOMIC DNA]</scope>
    <source>
        <strain evidence="1 2">IC-1</strain>
    </source>
</reference>
<protein>
    <recommendedName>
        <fullName evidence="3">ER membrane protein complex subunit 10</fullName>
    </recommendedName>
</protein>
<comment type="caution">
    <text evidence="1">The sequence shown here is derived from an EMBL/GenBank/DDBJ whole genome shotgun (WGS) entry which is preliminary data.</text>
</comment>
<gene>
    <name evidence="1" type="ORF">TASIC1_0010018000</name>
</gene>
<dbReference type="EMBL" id="BLZH01000010">
    <property type="protein sequence ID" value="GFP58369.1"/>
    <property type="molecule type" value="Genomic_DNA"/>
</dbReference>